<feature type="binding site" evidence="8">
    <location>
        <position position="261"/>
    </location>
    <ligand>
        <name>glycerol</name>
        <dbReference type="ChEBI" id="CHEBI:17754"/>
    </ligand>
</feature>
<dbReference type="SUPFAM" id="SSF56796">
    <property type="entry name" value="Dehydroquinate synthase-like"/>
    <property type="match status" value="1"/>
</dbReference>
<evidence type="ECO:0000256" key="6">
    <source>
        <dbReference type="ARBA" id="ARBA00040132"/>
    </source>
</evidence>
<gene>
    <name evidence="11" type="ORF">FRX57_01425</name>
</gene>
<sequence length="362" mass="39761">MTTLTMPNYSYGENCFQEIPQVLAAYGFKKIVFIGGEKALASAQEEVKAILLEHNFQVTGSFIYGKDSTQANIDRLANLKEVQEAELIFAFGGGQALDTAKMVAKQVKKQTMTFPTICSNCSAGTAIAVIYKEDHSLDTYGYPDAPLHIFINTRIIAQAPVKYFWAGIADGISKAPEVARASQEAEKRGVVLPHTAVLGRAVALSSKEAFYTYGRKALDDVKAQRPSLAVEEIALAILISTAYASNLVNQPEFYYNSCHAHAFYNGSTAVPREGEYLHGIVVAFGVMVLHAYYDEEEELRKVAQFNKSLGFPTTLAELGLTIDDLDSVLGLAMKTSEYQHTPFDRETFHQAILKSDSLGRNL</sequence>
<dbReference type="CDD" id="cd08171">
    <property type="entry name" value="GlyDH-like"/>
    <property type="match status" value="1"/>
</dbReference>
<comment type="caution">
    <text evidence="11">The sequence shown here is derived from an EMBL/GenBank/DDBJ whole genome shotgun (WGS) entry which is preliminary data.</text>
</comment>
<feature type="binding site" evidence="9">
    <location>
        <begin position="116"/>
        <end position="119"/>
    </location>
    <ligand>
        <name>NAD(+)</name>
        <dbReference type="ChEBI" id="CHEBI:57540"/>
    </ligand>
</feature>
<dbReference type="RefSeq" id="WP_146565897.1">
    <property type="nucleotide sequence ID" value="NZ_VOHL01000001.1"/>
</dbReference>
<evidence type="ECO:0000256" key="2">
    <source>
        <dbReference type="ARBA" id="ARBA00023002"/>
    </source>
</evidence>
<evidence type="ECO:0000256" key="9">
    <source>
        <dbReference type="PIRSR" id="PIRSR000112-3"/>
    </source>
</evidence>
<name>A0A5C5SDR2_9STRE</name>
<evidence type="ECO:0000256" key="4">
    <source>
        <dbReference type="ARBA" id="ARBA00037918"/>
    </source>
</evidence>
<feature type="binding site" evidence="9">
    <location>
        <position position="125"/>
    </location>
    <ligand>
        <name>NAD(+)</name>
        <dbReference type="ChEBI" id="CHEBI:57540"/>
    </ligand>
</feature>
<dbReference type="Gene3D" id="1.20.1090.10">
    <property type="entry name" value="Dehydroquinate synthase-like - alpha domain"/>
    <property type="match status" value="1"/>
</dbReference>
<dbReference type="InterPro" id="IPR001670">
    <property type="entry name" value="ADH_Fe/GldA"/>
</dbReference>
<reference evidence="11 12" key="1">
    <citation type="submission" date="2019-08" db="EMBL/GenBank/DDBJ databases">
        <authorList>
            <person name="Lei W."/>
        </authorList>
    </citation>
    <scope>NUCLEOTIDE SEQUENCE [LARGE SCALE GENOMIC DNA]</scope>
    <source>
        <strain evidence="11 12">CCUG 66496</strain>
    </source>
</reference>
<feature type="domain" description="Alcohol dehydrogenase iron-type/glycerol dehydrogenase GldA" evidence="10">
    <location>
        <begin position="8"/>
        <end position="136"/>
    </location>
</feature>
<accession>A0A5C5SDR2</accession>
<dbReference type="InterPro" id="IPR016205">
    <property type="entry name" value="Glycerol_DH"/>
</dbReference>
<proteinExistence type="predicted"/>
<dbReference type="EC" id="1.1.1.6" evidence="5"/>
<comment type="catalytic activity">
    <reaction evidence="7">
        <text>glycerol + NAD(+) = dihydroxyacetone + NADH + H(+)</text>
        <dbReference type="Rhea" id="RHEA:13769"/>
        <dbReference type="ChEBI" id="CHEBI:15378"/>
        <dbReference type="ChEBI" id="CHEBI:16016"/>
        <dbReference type="ChEBI" id="CHEBI:17754"/>
        <dbReference type="ChEBI" id="CHEBI:57540"/>
        <dbReference type="ChEBI" id="CHEBI:57945"/>
        <dbReference type="EC" id="1.1.1.6"/>
    </reaction>
</comment>
<dbReference type="PIRSF" id="PIRSF000112">
    <property type="entry name" value="Glycerol_dehydrogenase"/>
    <property type="match status" value="1"/>
</dbReference>
<keyword evidence="12" id="KW-1185">Reference proteome</keyword>
<dbReference type="Pfam" id="PF00465">
    <property type="entry name" value="Fe-ADH"/>
    <property type="match status" value="1"/>
</dbReference>
<dbReference type="EMBL" id="VOHL01000001">
    <property type="protein sequence ID" value="TWS98889.1"/>
    <property type="molecule type" value="Genomic_DNA"/>
</dbReference>
<feature type="binding site" evidence="8">
    <location>
        <position position="170"/>
    </location>
    <ligand>
        <name>glycerol</name>
        <dbReference type="ChEBI" id="CHEBI:17754"/>
    </ligand>
</feature>
<evidence type="ECO:0000313" key="12">
    <source>
        <dbReference type="Proteomes" id="UP000317430"/>
    </source>
</evidence>
<dbReference type="GO" id="GO:0046872">
    <property type="term" value="F:metal ion binding"/>
    <property type="evidence" value="ECO:0007669"/>
    <property type="project" value="UniProtKB-KW"/>
</dbReference>
<feature type="binding site" evidence="8">
    <location>
        <position position="278"/>
    </location>
    <ligand>
        <name>glycerol</name>
        <dbReference type="ChEBI" id="CHEBI:17754"/>
    </ligand>
</feature>
<evidence type="ECO:0000256" key="7">
    <source>
        <dbReference type="ARBA" id="ARBA00049006"/>
    </source>
</evidence>
<keyword evidence="2" id="KW-0560">Oxidoreductase</keyword>
<keyword evidence="8" id="KW-0862">Zinc</keyword>
<keyword evidence="3 9" id="KW-0520">NAD</keyword>
<protein>
    <recommendedName>
        <fullName evidence="6">Glycerol dehydrogenase</fullName>
        <ecNumber evidence="5">1.1.1.6</ecNumber>
    </recommendedName>
</protein>
<dbReference type="Gene3D" id="3.40.50.1970">
    <property type="match status" value="1"/>
</dbReference>
<dbReference type="GO" id="GO:0008888">
    <property type="term" value="F:glycerol dehydrogenase (NAD+) activity"/>
    <property type="evidence" value="ECO:0007669"/>
    <property type="project" value="UniProtKB-EC"/>
</dbReference>
<evidence type="ECO:0000256" key="5">
    <source>
        <dbReference type="ARBA" id="ARBA00039147"/>
    </source>
</evidence>
<dbReference type="OrthoDB" id="5198708at2"/>
<dbReference type="PANTHER" id="PTHR43616">
    <property type="entry name" value="GLYCEROL DEHYDROGENASE"/>
    <property type="match status" value="1"/>
</dbReference>
<evidence type="ECO:0000313" key="11">
    <source>
        <dbReference type="EMBL" id="TWS98889.1"/>
    </source>
</evidence>
<evidence type="ECO:0000259" key="10">
    <source>
        <dbReference type="Pfam" id="PF00465"/>
    </source>
</evidence>
<dbReference type="PANTHER" id="PTHR43616:SF5">
    <property type="entry name" value="GLYCEROL DEHYDROGENASE 1"/>
    <property type="match status" value="1"/>
</dbReference>
<comment type="cofactor">
    <cofactor evidence="8">
        <name>Zn(2+)</name>
        <dbReference type="ChEBI" id="CHEBI:29105"/>
    </cofactor>
    <text evidence="8">Binds 1 zinc ion per subunit.</text>
</comment>
<evidence type="ECO:0000256" key="8">
    <source>
        <dbReference type="PIRSR" id="PIRSR000112-1"/>
    </source>
</evidence>
<comment type="pathway">
    <text evidence="4">Polyol metabolism; glycerol fermentation; glycerone phosphate from glycerol (oxidative route): step 1/2.</text>
</comment>
<dbReference type="AlphaFoldDB" id="A0A5C5SDR2"/>
<feature type="binding site" evidence="9">
    <location>
        <begin position="94"/>
        <end position="98"/>
    </location>
    <ligand>
        <name>NAD(+)</name>
        <dbReference type="ChEBI" id="CHEBI:57540"/>
    </ligand>
</feature>
<evidence type="ECO:0000256" key="3">
    <source>
        <dbReference type="ARBA" id="ARBA00023027"/>
    </source>
</evidence>
<feature type="binding site" evidence="9">
    <location>
        <position position="131"/>
    </location>
    <ligand>
        <name>NAD(+)</name>
        <dbReference type="ChEBI" id="CHEBI:57540"/>
    </ligand>
</feature>
<keyword evidence="1 8" id="KW-0479">Metal-binding</keyword>
<dbReference type="Proteomes" id="UP000317430">
    <property type="component" value="Unassembled WGS sequence"/>
</dbReference>
<evidence type="ECO:0000256" key="1">
    <source>
        <dbReference type="ARBA" id="ARBA00022723"/>
    </source>
</evidence>
<organism evidence="11 12">
    <name type="scientific">Streptococcus cuniculipharyngis</name>
    <dbReference type="NCBI Taxonomy" id="1562651"/>
    <lineage>
        <taxon>Bacteria</taxon>
        <taxon>Bacillati</taxon>
        <taxon>Bacillota</taxon>
        <taxon>Bacilli</taxon>
        <taxon>Lactobacillales</taxon>
        <taxon>Streptococcaceae</taxon>
        <taxon>Streptococcus</taxon>
    </lineage>
</organism>